<accession>A0ACB8WWQ1</accession>
<evidence type="ECO:0000313" key="2">
    <source>
        <dbReference type="Proteomes" id="UP000831701"/>
    </source>
</evidence>
<dbReference type="Proteomes" id="UP000831701">
    <property type="component" value="Chromosome 5"/>
</dbReference>
<comment type="caution">
    <text evidence="1">The sequence shown here is derived from an EMBL/GenBank/DDBJ whole genome shotgun (WGS) entry which is preliminary data.</text>
</comment>
<keyword evidence="2" id="KW-1185">Reference proteome</keyword>
<evidence type="ECO:0000313" key="1">
    <source>
        <dbReference type="EMBL" id="KAI3372195.1"/>
    </source>
</evidence>
<gene>
    <name evidence="1" type="ORF">L3Q82_007053</name>
</gene>
<name>A0ACB8WWQ1_9TELE</name>
<sequence length="438" mass="51759">MMKEEKKKKRKQVSISTVTTGHHNRESVSLETNNSRMEEKKKIKKEVKTKRKERRRREAAVEEKVDWAELEELKEFVPDVKRKSVDVINRLLRYDLQRFKNFKQQGVPLRWGRCSQEENRRIEQNVADFLALTGISSANQLLFPQRFKEQEAEIKRLRARHHFLERIAEGVPRTCHQVYTRAKKMFDKRNHMGRFSEEEMHSLMKLQTLHGNDWRTISHKMDRSVYALEKRFASIAPGRGPWSPDEMSRLKEALKAHLEVLDQQSPRDSGLSRDQVCNNLPWKEISQQVRTRSWSQCRLKWFSFLKWKMSSGVSTFNRGAKGLQAKITLINSLYNMHVDDAADIDWDEVAHIVGKVTPVCVQKSFHRLKVSRVPNWTSLSYGEIIDFLQLRVVPLLKEKLRSFSREEEQEQEEGRYLLSDIFSSQDEEYMEVDNKQQA</sequence>
<proteinExistence type="predicted"/>
<protein>
    <submittedName>
        <fullName evidence="1">Uncharacterized protein</fullName>
    </submittedName>
</protein>
<dbReference type="EMBL" id="CM041535">
    <property type="protein sequence ID" value="KAI3372195.1"/>
    <property type="molecule type" value="Genomic_DNA"/>
</dbReference>
<organism evidence="1 2">
    <name type="scientific">Scortum barcoo</name>
    <name type="common">barcoo grunter</name>
    <dbReference type="NCBI Taxonomy" id="214431"/>
    <lineage>
        <taxon>Eukaryota</taxon>
        <taxon>Metazoa</taxon>
        <taxon>Chordata</taxon>
        <taxon>Craniata</taxon>
        <taxon>Vertebrata</taxon>
        <taxon>Euteleostomi</taxon>
        <taxon>Actinopterygii</taxon>
        <taxon>Neopterygii</taxon>
        <taxon>Teleostei</taxon>
        <taxon>Neoteleostei</taxon>
        <taxon>Acanthomorphata</taxon>
        <taxon>Eupercaria</taxon>
        <taxon>Centrarchiformes</taxon>
        <taxon>Terapontoidei</taxon>
        <taxon>Terapontidae</taxon>
        <taxon>Scortum</taxon>
    </lineage>
</organism>
<reference evidence="1" key="1">
    <citation type="submission" date="2022-04" db="EMBL/GenBank/DDBJ databases">
        <title>Jade perch genome.</title>
        <authorList>
            <person name="Chao B."/>
        </authorList>
    </citation>
    <scope>NUCLEOTIDE SEQUENCE</scope>
    <source>
        <strain evidence="1">CB-2022</strain>
    </source>
</reference>